<gene>
    <name evidence="2" type="ORF">TR51_22270</name>
</gene>
<sequence length="228" mass="22780">MLIGAAVALLVVIGVGVVWAVQNSDSGTSSQSKGGSSVPAPDQSQSVPGGGGASPAASAPSSAGPSVSGAPSAGPNAAAEAKALDALLTKGENAKAPIGNAVAKVRSCPPKTEIDNAAKVFDAGAQQRDQLLAELAQLHTDNLPGGADAAAKLKDAWQASGDIDRAYAAWARAVSAQGCANNTAPSTADLGRANDLNPQATQSKKDFVAKWKPIADTYGLTARTWDRI</sequence>
<evidence type="ECO:0000313" key="2">
    <source>
        <dbReference type="EMBL" id="KIQ61949.1"/>
    </source>
</evidence>
<comment type="caution">
    <text evidence="2">The sequence shown here is derived from an EMBL/GenBank/DDBJ whole genome shotgun (WGS) entry which is preliminary data.</text>
</comment>
<evidence type="ECO:0000313" key="3">
    <source>
        <dbReference type="Proteomes" id="UP000032066"/>
    </source>
</evidence>
<accession>A0A0D0PHK6</accession>
<keyword evidence="3" id="KW-1185">Reference proteome</keyword>
<dbReference type="PATRIC" id="fig|2064.6.peg.4786"/>
<dbReference type="EMBL" id="JXZB01000004">
    <property type="protein sequence ID" value="KIQ61949.1"/>
    <property type="molecule type" value="Genomic_DNA"/>
</dbReference>
<feature type="compositionally biased region" description="Low complexity" evidence="1">
    <location>
        <begin position="54"/>
        <end position="75"/>
    </location>
</feature>
<reference evidence="2 3" key="1">
    <citation type="submission" date="2015-02" db="EMBL/GenBank/DDBJ databases">
        <title>Draft genome sequence of Kitasatospora griseola MF730-N6, a bafilomycin, terpentecin and satosporin producer.</title>
        <authorList>
            <person name="Arens J.C."/>
            <person name="Haltli B."/>
            <person name="Kerr R.G."/>
        </authorList>
    </citation>
    <scope>NUCLEOTIDE SEQUENCE [LARGE SCALE GENOMIC DNA]</scope>
    <source>
        <strain evidence="2 3">MF730-N6</strain>
    </source>
</reference>
<feature type="compositionally biased region" description="Low complexity" evidence="1">
    <location>
        <begin position="24"/>
        <end position="37"/>
    </location>
</feature>
<dbReference type="STRING" id="2064.TR51_22270"/>
<dbReference type="OrthoDB" id="3871904at2"/>
<dbReference type="Proteomes" id="UP000032066">
    <property type="component" value="Unassembled WGS sequence"/>
</dbReference>
<dbReference type="RefSeq" id="WP_043913711.1">
    <property type="nucleotide sequence ID" value="NZ_JXZB01000004.1"/>
</dbReference>
<name>A0A0D0PHK6_KITGR</name>
<organism evidence="2 3">
    <name type="scientific">Kitasatospora griseola</name>
    <name type="common">Streptomyces griseolosporeus</name>
    <dbReference type="NCBI Taxonomy" id="2064"/>
    <lineage>
        <taxon>Bacteria</taxon>
        <taxon>Bacillati</taxon>
        <taxon>Actinomycetota</taxon>
        <taxon>Actinomycetes</taxon>
        <taxon>Kitasatosporales</taxon>
        <taxon>Streptomycetaceae</taxon>
        <taxon>Kitasatospora</taxon>
    </lineage>
</organism>
<evidence type="ECO:0000256" key="1">
    <source>
        <dbReference type="SAM" id="MobiDB-lite"/>
    </source>
</evidence>
<proteinExistence type="predicted"/>
<protein>
    <submittedName>
        <fullName evidence="2">Uncharacterized protein</fullName>
    </submittedName>
</protein>
<feature type="region of interest" description="Disordered" evidence="1">
    <location>
        <begin position="24"/>
        <end position="75"/>
    </location>
</feature>
<dbReference type="AlphaFoldDB" id="A0A0D0PHK6"/>